<organism evidence="1 2">
    <name type="scientific">Monilinia fructigena</name>
    <dbReference type="NCBI Taxonomy" id="38457"/>
    <lineage>
        <taxon>Eukaryota</taxon>
        <taxon>Fungi</taxon>
        <taxon>Dikarya</taxon>
        <taxon>Ascomycota</taxon>
        <taxon>Pezizomycotina</taxon>
        <taxon>Leotiomycetes</taxon>
        <taxon>Helotiales</taxon>
        <taxon>Sclerotiniaceae</taxon>
        <taxon>Monilinia</taxon>
    </lineage>
</organism>
<dbReference type="Proteomes" id="UP000249056">
    <property type="component" value="Unassembled WGS sequence"/>
</dbReference>
<evidence type="ECO:0000313" key="1">
    <source>
        <dbReference type="EMBL" id="RAL68077.1"/>
    </source>
</evidence>
<sequence>MALIDVYAAKLRPLPVDENPGSITAEPPPPRAFHTQPQNIILHQRQACHSSQFLSGSTFLLSSSLCSNFGLSSFTTINLVTSAILPQSLPHSM</sequence>
<comment type="caution">
    <text evidence="1">The sequence shown here is derived from an EMBL/GenBank/DDBJ whole genome shotgun (WGS) entry which is preliminary data.</text>
</comment>
<dbReference type="AlphaFoldDB" id="A0A395J6G5"/>
<name>A0A395J6G5_9HELO</name>
<protein>
    <submittedName>
        <fullName evidence="1">Uncharacterized protein</fullName>
    </submittedName>
</protein>
<dbReference type="EMBL" id="QKRW01000002">
    <property type="protein sequence ID" value="RAL68077.1"/>
    <property type="molecule type" value="Genomic_DNA"/>
</dbReference>
<gene>
    <name evidence="1" type="ORF">DID88_008796</name>
</gene>
<accession>A0A395J6G5</accession>
<reference evidence="1 2" key="1">
    <citation type="submission" date="2018-06" db="EMBL/GenBank/DDBJ databases">
        <title>Genome Sequence of the Brown Rot Fungal Pathogen Monilinia fructigena.</title>
        <authorList>
            <person name="Landi L."/>
            <person name="De Miccolis Angelini R.M."/>
            <person name="Pollastro S."/>
            <person name="Abate D."/>
            <person name="Faretra F."/>
            <person name="Romanazzi G."/>
        </authorList>
    </citation>
    <scope>NUCLEOTIDE SEQUENCE [LARGE SCALE GENOMIC DNA]</scope>
    <source>
        <strain evidence="1 2">Mfrg269</strain>
    </source>
</reference>
<proteinExistence type="predicted"/>
<evidence type="ECO:0000313" key="2">
    <source>
        <dbReference type="Proteomes" id="UP000249056"/>
    </source>
</evidence>
<keyword evidence="2" id="KW-1185">Reference proteome</keyword>